<proteinExistence type="predicted"/>
<reference evidence="1 2" key="1">
    <citation type="submission" date="2016-03" db="EMBL/GenBank/DDBJ databases">
        <title>Cyphomyrmex costatus WGS genome.</title>
        <authorList>
            <person name="Nygaard S."/>
            <person name="Hu H."/>
            <person name="Boomsma J."/>
            <person name="Zhang G."/>
        </authorList>
    </citation>
    <scope>NUCLEOTIDE SEQUENCE [LARGE SCALE GENOMIC DNA]</scope>
    <source>
        <strain evidence="1">MS0001</strain>
        <tissue evidence="1">Whole body</tissue>
    </source>
</reference>
<dbReference type="Proteomes" id="UP000078542">
    <property type="component" value="Unassembled WGS sequence"/>
</dbReference>
<protein>
    <submittedName>
        <fullName evidence="1">Uncharacterized protein</fullName>
    </submittedName>
</protein>
<comment type="caution">
    <text evidence="1">The sequence shown here is derived from an EMBL/GenBank/DDBJ whole genome shotgun (WGS) entry which is preliminary data.</text>
</comment>
<name>A0A151K2A9_9HYME</name>
<keyword evidence="2" id="KW-1185">Reference proteome</keyword>
<evidence type="ECO:0000313" key="2">
    <source>
        <dbReference type="Proteomes" id="UP000078542"/>
    </source>
</evidence>
<organism evidence="1 2">
    <name type="scientific">Cyphomyrmex costatus</name>
    <dbReference type="NCBI Taxonomy" id="456900"/>
    <lineage>
        <taxon>Eukaryota</taxon>
        <taxon>Metazoa</taxon>
        <taxon>Ecdysozoa</taxon>
        <taxon>Arthropoda</taxon>
        <taxon>Hexapoda</taxon>
        <taxon>Insecta</taxon>
        <taxon>Pterygota</taxon>
        <taxon>Neoptera</taxon>
        <taxon>Endopterygota</taxon>
        <taxon>Hymenoptera</taxon>
        <taxon>Apocrita</taxon>
        <taxon>Aculeata</taxon>
        <taxon>Formicoidea</taxon>
        <taxon>Formicidae</taxon>
        <taxon>Myrmicinae</taxon>
        <taxon>Cyphomyrmex</taxon>
    </lineage>
</organism>
<feature type="non-terminal residue" evidence="1">
    <location>
        <position position="1"/>
    </location>
</feature>
<gene>
    <name evidence="1" type="ORF">ALC62_07555</name>
</gene>
<dbReference type="EMBL" id="LKEX01016454">
    <property type="protein sequence ID" value="KYN50264.1"/>
    <property type="molecule type" value="Genomic_DNA"/>
</dbReference>
<evidence type="ECO:0000313" key="1">
    <source>
        <dbReference type="EMBL" id="KYN50264.1"/>
    </source>
</evidence>
<sequence length="69" mass="8076">PLLLNFCTSSSFFLFSPGEGKRKKDELVQKFSNKEETSCLQESLRVFQQMTQTTHCKTANHYILVIRQY</sequence>
<dbReference type="AlphaFoldDB" id="A0A151K2A9"/>
<accession>A0A151K2A9</accession>